<gene>
    <name evidence="6" type="ORF">PROH_20575</name>
</gene>
<dbReference type="PANTHER" id="PTHR43391">
    <property type="entry name" value="RETINOL DEHYDROGENASE-RELATED"/>
    <property type="match status" value="1"/>
</dbReference>
<dbReference type="Pfam" id="PF00106">
    <property type="entry name" value="adh_short"/>
    <property type="match status" value="1"/>
</dbReference>
<dbReference type="RefSeq" id="WP_017713254.1">
    <property type="nucleotide sequence ID" value="NZ_KB235939.1"/>
</dbReference>
<dbReference type="PROSITE" id="PS00061">
    <property type="entry name" value="ADH_SHORT"/>
    <property type="match status" value="1"/>
</dbReference>
<evidence type="ECO:0000313" key="7">
    <source>
        <dbReference type="Proteomes" id="UP000034681"/>
    </source>
</evidence>
<evidence type="ECO:0000313" key="6">
    <source>
        <dbReference type="EMBL" id="KKI98110.1"/>
    </source>
</evidence>
<comment type="similarity">
    <text evidence="1 4">Belongs to the short-chain dehydrogenases/reductases (SDR) family.</text>
</comment>
<keyword evidence="3" id="KW-0560">Oxidoreductase</keyword>
<evidence type="ECO:0000256" key="1">
    <source>
        <dbReference type="ARBA" id="ARBA00006484"/>
    </source>
</evidence>
<accession>A0A0M2PNB8</accession>
<keyword evidence="2" id="KW-0521">NADP</keyword>
<comment type="caution">
    <text evidence="6">The sequence shown here is derived from an EMBL/GenBank/DDBJ whole genome shotgun (WGS) entry which is preliminary data.</text>
</comment>
<dbReference type="Gene3D" id="3.40.50.720">
    <property type="entry name" value="NAD(P)-binding Rossmann-like Domain"/>
    <property type="match status" value="1"/>
</dbReference>
<evidence type="ECO:0000259" key="5">
    <source>
        <dbReference type="SMART" id="SM00822"/>
    </source>
</evidence>
<keyword evidence="7" id="KW-1185">Reference proteome</keyword>
<organism evidence="6 7">
    <name type="scientific">Prochlorothrix hollandica PCC 9006 = CALU 1027</name>
    <dbReference type="NCBI Taxonomy" id="317619"/>
    <lineage>
        <taxon>Bacteria</taxon>
        <taxon>Bacillati</taxon>
        <taxon>Cyanobacteriota</taxon>
        <taxon>Cyanophyceae</taxon>
        <taxon>Prochlorotrichales</taxon>
        <taxon>Prochlorotrichaceae</taxon>
        <taxon>Prochlorothrix</taxon>
    </lineage>
</organism>
<protein>
    <submittedName>
        <fullName evidence="6">Short-chain dehydrogenase</fullName>
    </submittedName>
</protein>
<dbReference type="Proteomes" id="UP000034681">
    <property type="component" value="Unassembled WGS sequence"/>
</dbReference>
<reference evidence="6" key="1">
    <citation type="submission" date="2012-04" db="EMBL/GenBank/DDBJ databases">
        <authorList>
            <person name="Borisov I.G."/>
            <person name="Ivanikova N.V."/>
            <person name="Pinevich A.V."/>
        </authorList>
    </citation>
    <scope>NUCLEOTIDE SEQUENCE</scope>
    <source>
        <strain evidence="6">CALU 1027</strain>
    </source>
</reference>
<dbReference type="PANTHER" id="PTHR43391:SF14">
    <property type="entry name" value="DEHYDROGENASE_REDUCTASE SDR FAMILY PROTEIN 7-LIKE"/>
    <property type="match status" value="1"/>
</dbReference>
<dbReference type="SMART" id="SM00822">
    <property type="entry name" value="PKS_KR"/>
    <property type="match status" value="1"/>
</dbReference>
<evidence type="ECO:0000256" key="3">
    <source>
        <dbReference type="ARBA" id="ARBA00023002"/>
    </source>
</evidence>
<dbReference type="STRING" id="317619.GCA_000332315_02987"/>
<dbReference type="SUPFAM" id="SSF51735">
    <property type="entry name" value="NAD(P)-binding Rossmann-fold domains"/>
    <property type="match status" value="1"/>
</dbReference>
<dbReference type="GO" id="GO:0016491">
    <property type="term" value="F:oxidoreductase activity"/>
    <property type="evidence" value="ECO:0007669"/>
    <property type="project" value="UniProtKB-KW"/>
</dbReference>
<dbReference type="AlphaFoldDB" id="A0A0M2PNB8"/>
<name>A0A0M2PNB8_PROHO</name>
<dbReference type="InterPro" id="IPR002347">
    <property type="entry name" value="SDR_fam"/>
</dbReference>
<proteinExistence type="inferred from homology"/>
<dbReference type="CDD" id="cd05374">
    <property type="entry name" value="17beta-HSD-like_SDR_c"/>
    <property type="match status" value="1"/>
</dbReference>
<dbReference type="InterPro" id="IPR020904">
    <property type="entry name" value="Sc_DH/Rdtase_CS"/>
</dbReference>
<evidence type="ECO:0000256" key="2">
    <source>
        <dbReference type="ARBA" id="ARBA00022857"/>
    </source>
</evidence>
<feature type="domain" description="Ketoreductase" evidence="5">
    <location>
        <begin position="7"/>
        <end position="188"/>
    </location>
</feature>
<dbReference type="OrthoDB" id="9775296at2"/>
<sequence>MPPLHQQVVLITGASSGIGAALAQLLADRHRGIRLVLAARTVAKLDSVAAACRDRGADVLVVPTDMTETAQVQALAQQTLDHFGRVDGLVNNAGYGQMGPVELIPVAAVRQQLEVNVVSVLTLTQALLPAMRHQGGGRIINLSSVAGQVAFPFSGVYNASKFALEGVSDALRMEVAPFGIGVSLIEPGPVKTEFFTVARTTSEAAIANPQDSVYHPALAQLDQVAQQFLDQAWSVDRVAEVIHQALGDRHPKPRYVAADYGSLLLFCLKTLPTAWVDGLWKKVYGLGLLQPTATKKD</sequence>
<dbReference type="eggNOG" id="COG0300">
    <property type="taxonomic scope" value="Bacteria"/>
</dbReference>
<dbReference type="InterPro" id="IPR057326">
    <property type="entry name" value="KR_dom"/>
</dbReference>
<dbReference type="PRINTS" id="PR00081">
    <property type="entry name" value="GDHRDH"/>
</dbReference>
<dbReference type="EMBL" id="AJTX02000010">
    <property type="protein sequence ID" value="KKI98110.1"/>
    <property type="molecule type" value="Genomic_DNA"/>
</dbReference>
<dbReference type="PRINTS" id="PR00080">
    <property type="entry name" value="SDRFAMILY"/>
</dbReference>
<evidence type="ECO:0000256" key="4">
    <source>
        <dbReference type="RuleBase" id="RU000363"/>
    </source>
</evidence>
<dbReference type="InterPro" id="IPR036291">
    <property type="entry name" value="NAD(P)-bd_dom_sf"/>
</dbReference>